<protein>
    <submittedName>
        <fullName evidence="4">J domain-containing protein</fullName>
    </submittedName>
</protein>
<dbReference type="PANTHER" id="PTHR44144:SF1">
    <property type="entry name" value="DNAJ HOMOLOG SUBFAMILY C MEMBER 9"/>
    <property type="match status" value="1"/>
</dbReference>
<evidence type="ECO:0000256" key="1">
    <source>
        <dbReference type="SAM" id="MobiDB-lite"/>
    </source>
</evidence>
<dbReference type="GO" id="GO:0005634">
    <property type="term" value="C:nucleus"/>
    <property type="evidence" value="ECO:0007669"/>
    <property type="project" value="TreeGrafter"/>
</dbReference>
<evidence type="ECO:0000259" key="2">
    <source>
        <dbReference type="PROSITE" id="PS50076"/>
    </source>
</evidence>
<dbReference type="Gene3D" id="1.10.287.110">
    <property type="entry name" value="DnaJ domain"/>
    <property type="match status" value="2"/>
</dbReference>
<dbReference type="InterPro" id="IPR001623">
    <property type="entry name" value="DnaJ_domain"/>
</dbReference>
<dbReference type="PANTHER" id="PTHR44144">
    <property type="entry name" value="DNAJ HOMOLOG SUBFAMILY C MEMBER 9"/>
    <property type="match status" value="1"/>
</dbReference>
<dbReference type="InterPro" id="IPR052594">
    <property type="entry name" value="J_domain-containing_protein"/>
</dbReference>
<dbReference type="SUPFAM" id="SSF46565">
    <property type="entry name" value="Chaperone J-domain"/>
    <property type="match status" value="2"/>
</dbReference>
<feature type="compositionally biased region" description="Basic and acidic residues" evidence="1">
    <location>
        <begin position="312"/>
        <end position="323"/>
    </location>
</feature>
<dbReference type="PRINTS" id="PR00625">
    <property type="entry name" value="JDOMAIN"/>
</dbReference>
<reference evidence="4" key="1">
    <citation type="submission" date="2022-11" db="UniProtKB">
        <authorList>
            <consortium name="WormBaseParasite"/>
        </authorList>
    </citation>
    <scope>IDENTIFICATION</scope>
</reference>
<dbReference type="Proteomes" id="UP000887563">
    <property type="component" value="Unplaced"/>
</dbReference>
<dbReference type="GO" id="GO:0031072">
    <property type="term" value="F:heat shock protein binding"/>
    <property type="evidence" value="ECO:0007669"/>
    <property type="project" value="TreeGrafter"/>
</dbReference>
<dbReference type="PROSITE" id="PS50076">
    <property type="entry name" value="DNAJ_2"/>
    <property type="match status" value="1"/>
</dbReference>
<dbReference type="InterPro" id="IPR036869">
    <property type="entry name" value="J_dom_sf"/>
</dbReference>
<feature type="domain" description="J" evidence="2">
    <location>
        <begin position="15"/>
        <end position="91"/>
    </location>
</feature>
<dbReference type="WBParaSite" id="Minc3s00214g07702">
    <property type="protein sequence ID" value="Minc3s00214g07702"/>
    <property type="gene ID" value="Minc3s00214g07702"/>
</dbReference>
<proteinExistence type="predicted"/>
<dbReference type="Pfam" id="PF00226">
    <property type="entry name" value="DnaJ"/>
    <property type="match status" value="2"/>
</dbReference>
<dbReference type="Pfam" id="PF23302">
    <property type="entry name" value="HTH_DNAJC9"/>
    <property type="match status" value="1"/>
</dbReference>
<keyword evidence="3" id="KW-1185">Reference proteome</keyword>
<dbReference type="CDD" id="cd06257">
    <property type="entry name" value="DnaJ"/>
    <property type="match status" value="2"/>
</dbReference>
<organism evidence="3 4">
    <name type="scientific">Meloidogyne incognita</name>
    <name type="common">Southern root-knot nematode worm</name>
    <name type="synonym">Oxyuris incognita</name>
    <dbReference type="NCBI Taxonomy" id="6306"/>
    <lineage>
        <taxon>Eukaryota</taxon>
        <taxon>Metazoa</taxon>
        <taxon>Ecdysozoa</taxon>
        <taxon>Nematoda</taxon>
        <taxon>Chromadorea</taxon>
        <taxon>Rhabditida</taxon>
        <taxon>Tylenchina</taxon>
        <taxon>Tylenchomorpha</taxon>
        <taxon>Tylenchoidea</taxon>
        <taxon>Meloidogynidae</taxon>
        <taxon>Meloidogyninae</taxon>
        <taxon>Meloidogyne</taxon>
        <taxon>Meloidogyne incognita group</taxon>
    </lineage>
</organism>
<dbReference type="InterPro" id="IPR056453">
    <property type="entry name" value="HTH_DNAJC9"/>
</dbReference>
<dbReference type="AlphaFoldDB" id="A0A914L1P8"/>
<accession>A0A914L1P8</accession>
<feature type="region of interest" description="Disordered" evidence="1">
    <location>
        <begin position="274"/>
        <end position="337"/>
    </location>
</feature>
<name>A0A914L1P8_MELIC</name>
<dbReference type="SMART" id="SM00271">
    <property type="entry name" value="DnaJ"/>
    <property type="match status" value="2"/>
</dbReference>
<evidence type="ECO:0000313" key="4">
    <source>
        <dbReference type="WBParaSite" id="Minc3s00214g07702"/>
    </source>
</evidence>
<sequence>MTFSNDCLRIFGTKDLFIILNLERTTTNLTSAKIKKAYYQQSILWHPDRFAASDIYSDEEREVATKKFQILSKAYNIMSDSEKRSIYMETVKKAYYQQSILWHPDRFAASDIYSDEEREVATKKFQILSKAYNIMSDSEKRSIYMETGKFDFDDDDEENSKDWFSVWRGMFKKVTKEDIEEYLKKFRGSQQEMNDVKNAYVKYKGDMDKILETVIGADVQNEDRIREIIRHFIELGELPSLPKYKNEKPISRVRRMKRAAYEAKRAEKVVEEMRALGSAGGSKDDDEENGGSREGKGDLGSLILANQKKREKQQDDFLAHLEQKYGGNPKPKKSRKN</sequence>
<evidence type="ECO:0000313" key="3">
    <source>
        <dbReference type="Proteomes" id="UP000887563"/>
    </source>
</evidence>
<dbReference type="GO" id="GO:0005737">
    <property type="term" value="C:cytoplasm"/>
    <property type="evidence" value="ECO:0007669"/>
    <property type="project" value="TreeGrafter"/>
</dbReference>